<protein>
    <submittedName>
        <fullName evidence="1">Uncharacterized protein</fullName>
    </submittedName>
</protein>
<evidence type="ECO:0000313" key="1">
    <source>
        <dbReference type="EMBL" id="SVB08409.1"/>
    </source>
</evidence>
<feature type="non-terminal residue" evidence="1">
    <location>
        <position position="120"/>
    </location>
</feature>
<dbReference type="AlphaFoldDB" id="A0A382B404"/>
<sequence>MVEDFKGGVDTRRTVVTSVPGTAVTLTNGHITRGGEIEKRRAFKLWATLPANTHGLAAGGGRVFVFGSDSITLASTLPVNLNYIRFQHAIPPNTQPMTAILGHDFFEGRVYASAQFDDGR</sequence>
<dbReference type="EMBL" id="UINC01028066">
    <property type="protein sequence ID" value="SVB08409.1"/>
    <property type="molecule type" value="Genomic_DNA"/>
</dbReference>
<reference evidence="1" key="1">
    <citation type="submission" date="2018-05" db="EMBL/GenBank/DDBJ databases">
        <authorList>
            <person name="Lanie J.A."/>
            <person name="Ng W.-L."/>
            <person name="Kazmierczak K.M."/>
            <person name="Andrzejewski T.M."/>
            <person name="Davidsen T.M."/>
            <person name="Wayne K.J."/>
            <person name="Tettelin H."/>
            <person name="Glass J.I."/>
            <person name="Rusch D."/>
            <person name="Podicherti R."/>
            <person name="Tsui H.-C.T."/>
            <person name="Winkler M.E."/>
        </authorList>
    </citation>
    <scope>NUCLEOTIDE SEQUENCE</scope>
</reference>
<organism evidence="1">
    <name type="scientific">marine metagenome</name>
    <dbReference type="NCBI Taxonomy" id="408172"/>
    <lineage>
        <taxon>unclassified sequences</taxon>
        <taxon>metagenomes</taxon>
        <taxon>ecological metagenomes</taxon>
    </lineage>
</organism>
<proteinExistence type="predicted"/>
<accession>A0A382B404</accession>
<name>A0A382B404_9ZZZZ</name>
<gene>
    <name evidence="1" type="ORF">METZ01_LOCUS161263</name>
</gene>